<proteinExistence type="predicted"/>
<name>A0A1H6LGR6_9GAMM</name>
<dbReference type="Proteomes" id="UP000198988">
    <property type="component" value="Unassembled WGS sequence"/>
</dbReference>
<gene>
    <name evidence="1" type="ORF">BAZSYMA_ACONTIG61346_3</name>
</gene>
<dbReference type="EMBL" id="CDSC02000255">
    <property type="protein sequence ID" value="SEH83956.1"/>
    <property type="molecule type" value="Genomic_DNA"/>
</dbReference>
<dbReference type="AlphaFoldDB" id="A0A1H6LGR6"/>
<evidence type="ECO:0000313" key="1">
    <source>
        <dbReference type="EMBL" id="SEH83956.1"/>
    </source>
</evidence>
<reference evidence="2" key="1">
    <citation type="submission" date="2016-06" db="EMBL/GenBank/DDBJ databases">
        <authorList>
            <person name="Petersen J."/>
            <person name="Sayavedra L."/>
        </authorList>
    </citation>
    <scope>NUCLEOTIDE SEQUENCE [LARGE SCALE GENOMIC DNA]</scope>
    <source>
        <strain evidence="2">BazSymA</strain>
    </source>
</reference>
<evidence type="ECO:0000313" key="2">
    <source>
        <dbReference type="Proteomes" id="UP000198988"/>
    </source>
</evidence>
<protein>
    <submittedName>
        <fullName evidence="1">Uncharacterized protein</fullName>
    </submittedName>
</protein>
<sequence>MITEKQMYWAVVLEVHSTFICLSTTYFMKRNLNSDGQQNH</sequence>
<organism evidence="1 2">
    <name type="scientific">Bathymodiolus azoricus thioautotrophic gill symbiont</name>
    <dbReference type="NCBI Taxonomy" id="235205"/>
    <lineage>
        <taxon>Bacteria</taxon>
        <taxon>Pseudomonadati</taxon>
        <taxon>Pseudomonadota</taxon>
        <taxon>Gammaproteobacteria</taxon>
        <taxon>sulfur-oxidizing symbionts</taxon>
    </lineage>
</organism>
<accession>A0A1H6LGR6</accession>